<organism evidence="2">
    <name type="scientific">Toxocara canis</name>
    <name type="common">Canine roundworm</name>
    <dbReference type="NCBI Taxonomy" id="6265"/>
    <lineage>
        <taxon>Eukaryota</taxon>
        <taxon>Metazoa</taxon>
        <taxon>Ecdysozoa</taxon>
        <taxon>Nematoda</taxon>
        <taxon>Chromadorea</taxon>
        <taxon>Rhabditida</taxon>
        <taxon>Spirurina</taxon>
        <taxon>Ascaridomorpha</taxon>
        <taxon>Ascaridoidea</taxon>
        <taxon>Toxocaridae</taxon>
        <taxon>Toxocara</taxon>
    </lineage>
</organism>
<protein>
    <submittedName>
        <fullName evidence="2">Uncharacterized protein</fullName>
    </submittedName>
</protein>
<evidence type="ECO:0000313" key="2">
    <source>
        <dbReference type="EMBL" id="VDM51238.1"/>
    </source>
</evidence>
<sequence length="46" mass="5567">MRCEQELERAEGIREEVTNEHDPQEQPLMYGSYLHYEEPIEQGWSE</sequence>
<evidence type="ECO:0000256" key="1">
    <source>
        <dbReference type="SAM" id="MobiDB-lite"/>
    </source>
</evidence>
<name>A0A3P7IUY0_TOXCA</name>
<dbReference type="EMBL" id="UYWY01027748">
    <property type="protein sequence ID" value="VDM51238.1"/>
    <property type="molecule type" value="Genomic_DNA"/>
</dbReference>
<dbReference type="AlphaFoldDB" id="A0A3P7IUY0"/>
<proteinExistence type="predicted"/>
<gene>
    <name evidence="2" type="ORF">TCNE_LOCUS19917</name>
</gene>
<accession>A0A3P7IUY0</accession>
<feature type="compositionally biased region" description="Basic and acidic residues" evidence="1">
    <location>
        <begin position="1"/>
        <end position="24"/>
    </location>
</feature>
<reference evidence="2" key="1">
    <citation type="submission" date="2018-11" db="EMBL/GenBank/DDBJ databases">
        <authorList>
            <consortium name="Pathogen Informatics"/>
        </authorList>
    </citation>
    <scope>NUCLEOTIDE SEQUENCE [LARGE SCALE GENOMIC DNA]</scope>
</reference>
<feature type="region of interest" description="Disordered" evidence="1">
    <location>
        <begin position="1"/>
        <end position="26"/>
    </location>
</feature>